<keyword evidence="3" id="KW-1185">Reference proteome</keyword>
<evidence type="ECO:0000256" key="1">
    <source>
        <dbReference type="SAM" id="MobiDB-lite"/>
    </source>
</evidence>
<evidence type="ECO:0000313" key="3">
    <source>
        <dbReference type="Proteomes" id="UP000887013"/>
    </source>
</evidence>
<dbReference type="OrthoDB" id="6425297at2759"/>
<name>A0A8X6PS08_NEPPI</name>
<evidence type="ECO:0000313" key="2">
    <source>
        <dbReference type="EMBL" id="GFT80265.1"/>
    </source>
</evidence>
<gene>
    <name evidence="2" type="primary">X975_19031</name>
    <name evidence="2" type="ORF">NPIL_114411</name>
</gene>
<comment type="caution">
    <text evidence="2">The sequence shown here is derived from an EMBL/GenBank/DDBJ whole genome shotgun (WGS) entry which is preliminary data.</text>
</comment>
<dbReference type="EMBL" id="BMAW01022893">
    <property type="protein sequence ID" value="GFT80265.1"/>
    <property type="molecule type" value="Genomic_DNA"/>
</dbReference>
<organism evidence="2 3">
    <name type="scientific">Nephila pilipes</name>
    <name type="common">Giant wood spider</name>
    <name type="synonym">Nephila maculata</name>
    <dbReference type="NCBI Taxonomy" id="299642"/>
    <lineage>
        <taxon>Eukaryota</taxon>
        <taxon>Metazoa</taxon>
        <taxon>Ecdysozoa</taxon>
        <taxon>Arthropoda</taxon>
        <taxon>Chelicerata</taxon>
        <taxon>Arachnida</taxon>
        <taxon>Araneae</taxon>
        <taxon>Araneomorphae</taxon>
        <taxon>Entelegynae</taxon>
        <taxon>Araneoidea</taxon>
        <taxon>Nephilidae</taxon>
        <taxon>Nephila</taxon>
    </lineage>
</organism>
<protein>
    <submittedName>
        <fullName evidence="2">Uncharacterized protein</fullName>
    </submittedName>
</protein>
<sequence>MDFKAPSIPKRYSTTAHCGSFCLLHFRPGSVKSALDDQVDPDSPGNTISTPCLARTPDRHREKENRTPILMSSDSLDLQRYWITSLQHQSRSKVWLSCCELVVNDTWRTACAYSGANHSIAGETLYLLLPRRGTNFQKNQLSMSLADGHKSEVEVYATSIAIRLEDIRTPLIDLPYAKGNRTLLAMDFLRKADIVLHLKPDSLMTHLH</sequence>
<accession>A0A8X6PS08</accession>
<proteinExistence type="predicted"/>
<dbReference type="AlphaFoldDB" id="A0A8X6PS08"/>
<dbReference type="Proteomes" id="UP000887013">
    <property type="component" value="Unassembled WGS sequence"/>
</dbReference>
<feature type="region of interest" description="Disordered" evidence="1">
    <location>
        <begin position="35"/>
        <end position="63"/>
    </location>
</feature>
<reference evidence="2" key="1">
    <citation type="submission" date="2020-08" db="EMBL/GenBank/DDBJ databases">
        <title>Multicomponent nature underlies the extraordinary mechanical properties of spider dragline silk.</title>
        <authorList>
            <person name="Kono N."/>
            <person name="Nakamura H."/>
            <person name="Mori M."/>
            <person name="Yoshida Y."/>
            <person name="Ohtoshi R."/>
            <person name="Malay A.D."/>
            <person name="Moran D.A.P."/>
            <person name="Tomita M."/>
            <person name="Numata K."/>
            <person name="Arakawa K."/>
        </authorList>
    </citation>
    <scope>NUCLEOTIDE SEQUENCE</scope>
</reference>